<sequence length="555" mass="63023">MTTNELLPDYLFESSWEVCNKVGGIYTVLSTHTKTLRDLLQDRLIFIGPDCWKQRPCPYFLPDDSLFAAWQQQAKEEGLRVRLGRWDIPGKPIVILVDFEPFYAQKNQLYAEFWNLYQVDSLHGYGDYDEASMFSYAAGRVVESFYRSQLNATQRVVYHGHEWMTGLGLLYVRQHVPEIATVFTTHATSIGRSIAGNHKPLYAYLSAYQGDQMSRELNIESKHSVEKQTAHHVDCFTTVSEITASECAELLDKPVDEVLPNGFEDSFVPQGAAFTRQRKTARKRLLQVANALMGHAFGDDTLIVSTSGRYEFRNKGIDVFIDAIHRLRQSQHLLSKDVLAVIAVPGWVSEARADLQQRLTEPQCYDTPLSYPMLTHWLHNMEQDAVLTKLAQLGLQNQSSDRVKVMFVPCYLTGDDGIIQCPYYDYLLGNDLCAYPSYYEPWGYTPLEAIAFKVPCITTNLAGFGMWAAHEAGTTRLVESGVEVIHRTDDNAADVAQDMANLLLQFANLPAEEVNRIRRKAAALSKKALWSKFIKYYLSAYSEALKKAEERNKIN</sequence>
<dbReference type="SUPFAM" id="SSF53756">
    <property type="entry name" value="UDP-Glycosyltransferase/glycogen phosphorylase"/>
    <property type="match status" value="1"/>
</dbReference>
<dbReference type="EMBL" id="JRPQ01000126">
    <property type="protein sequence ID" value="KGI21738.1"/>
    <property type="molecule type" value="Genomic_DNA"/>
</dbReference>
<dbReference type="Gene3D" id="3.40.50.2000">
    <property type="entry name" value="Glycogen Phosphorylase B"/>
    <property type="match status" value="2"/>
</dbReference>
<dbReference type="InterPro" id="IPR008631">
    <property type="entry name" value="Glycogen_synth"/>
</dbReference>
<dbReference type="Pfam" id="PF05693">
    <property type="entry name" value="Glycogen_syn"/>
    <property type="match status" value="2"/>
</dbReference>
<dbReference type="PANTHER" id="PTHR10176">
    <property type="entry name" value="GLYCOGEN SYNTHASE"/>
    <property type="match status" value="1"/>
</dbReference>
<keyword evidence="1" id="KW-0328">Glycosyltransferase</keyword>
<accession>A0A098YT11</accession>
<dbReference type="AlphaFoldDB" id="A0A098YT11"/>
<dbReference type="GO" id="GO:0004373">
    <property type="term" value="F:alpha-1,4-glucan glucosyltransferase (UDP-glucose donor) activity"/>
    <property type="evidence" value="ECO:0007669"/>
    <property type="project" value="InterPro"/>
</dbReference>
<organism evidence="3 4">
    <name type="scientific">Hoylesella timonensis S9-PR14</name>
    <dbReference type="NCBI Taxonomy" id="1401062"/>
    <lineage>
        <taxon>Bacteria</taxon>
        <taxon>Pseudomonadati</taxon>
        <taxon>Bacteroidota</taxon>
        <taxon>Bacteroidia</taxon>
        <taxon>Bacteroidales</taxon>
        <taxon>Prevotellaceae</taxon>
        <taxon>Hoylesella</taxon>
    </lineage>
</organism>
<dbReference type="PANTHER" id="PTHR10176:SF3">
    <property type="entry name" value="GLYCOGEN [STARCH] SYNTHASE"/>
    <property type="match status" value="1"/>
</dbReference>
<dbReference type="Proteomes" id="UP000029723">
    <property type="component" value="Unassembled WGS sequence"/>
</dbReference>
<protein>
    <submittedName>
        <fullName evidence="3">Glycosyl transferase</fullName>
    </submittedName>
</protein>
<dbReference type="GO" id="GO:0005737">
    <property type="term" value="C:cytoplasm"/>
    <property type="evidence" value="ECO:0007669"/>
    <property type="project" value="TreeGrafter"/>
</dbReference>
<evidence type="ECO:0000313" key="4">
    <source>
        <dbReference type="Proteomes" id="UP000029723"/>
    </source>
</evidence>
<evidence type="ECO:0000256" key="1">
    <source>
        <dbReference type="ARBA" id="ARBA00022676"/>
    </source>
</evidence>
<dbReference type="OrthoDB" id="907602at2"/>
<evidence type="ECO:0000256" key="2">
    <source>
        <dbReference type="ARBA" id="ARBA00022679"/>
    </source>
</evidence>
<gene>
    <name evidence="3" type="ORF">HMPREF9304_08395</name>
</gene>
<dbReference type="GO" id="GO:0005978">
    <property type="term" value="P:glycogen biosynthetic process"/>
    <property type="evidence" value="ECO:0007669"/>
    <property type="project" value="InterPro"/>
</dbReference>
<proteinExistence type="predicted"/>
<name>A0A098YT11_9BACT</name>
<comment type="caution">
    <text evidence="3">The sequence shown here is derived from an EMBL/GenBank/DDBJ whole genome shotgun (WGS) entry which is preliminary data.</text>
</comment>
<evidence type="ECO:0000313" key="3">
    <source>
        <dbReference type="EMBL" id="KGI21738.1"/>
    </source>
</evidence>
<keyword evidence="2 3" id="KW-0808">Transferase</keyword>
<dbReference type="RefSeq" id="WP_036928109.1">
    <property type="nucleotide sequence ID" value="NZ_JRPQ01000126.1"/>
</dbReference>
<reference evidence="3 4" key="1">
    <citation type="submission" date="2014-07" db="EMBL/GenBank/DDBJ databases">
        <authorList>
            <person name="McCorrison J."/>
            <person name="Sanka R."/>
            <person name="Torralba M."/>
            <person name="Gillis M."/>
            <person name="Haft D.H."/>
            <person name="Methe B."/>
            <person name="Sutton G."/>
            <person name="Nelson K.E."/>
        </authorList>
    </citation>
    <scope>NUCLEOTIDE SEQUENCE [LARGE SCALE GENOMIC DNA]</scope>
    <source>
        <strain evidence="3 4">S9-PR14</strain>
    </source>
</reference>